<gene>
    <name evidence="1" type="primary">MMRN1</name>
    <name evidence="1" type="ORF">K3G42_021845</name>
</gene>
<evidence type="ECO:0000313" key="1">
    <source>
        <dbReference type="EMBL" id="KAH7988759.1"/>
    </source>
</evidence>
<accession>A0ACB8E8D5</accession>
<dbReference type="Proteomes" id="UP000827872">
    <property type="component" value="Linkage Group LG10"/>
</dbReference>
<dbReference type="EMBL" id="CM037623">
    <property type="protein sequence ID" value="KAH7988759.1"/>
    <property type="molecule type" value="Genomic_DNA"/>
</dbReference>
<sequence length="108" mass="12258">MSKSHWKVLESLQDTLPDFSKGSYRFAPMVAFFASHTYGMNTPGPIRFNNLDVNYGSSYVPSNGKFRVPYLGVYVFEYTIESRSPRLSGYLVVDGIDKLAFQSENLIK</sequence>
<protein>
    <submittedName>
        <fullName evidence="1">Multimerin-1</fullName>
    </submittedName>
</protein>
<reference evidence="1" key="1">
    <citation type="submission" date="2021-08" db="EMBL/GenBank/DDBJ databases">
        <title>The first chromosome-level gecko genome reveals the dynamic sex chromosomes of Neotropical dwarf geckos (Sphaerodactylidae: Sphaerodactylus).</title>
        <authorList>
            <person name="Pinto B.J."/>
            <person name="Keating S.E."/>
            <person name="Gamble T."/>
        </authorList>
    </citation>
    <scope>NUCLEOTIDE SEQUENCE</scope>
    <source>
        <strain evidence="1">TG3544</strain>
    </source>
</reference>
<keyword evidence="2" id="KW-1185">Reference proteome</keyword>
<evidence type="ECO:0000313" key="2">
    <source>
        <dbReference type="Proteomes" id="UP000827872"/>
    </source>
</evidence>
<name>A0ACB8E8D5_9SAUR</name>
<comment type="caution">
    <text evidence="1">The sequence shown here is derived from an EMBL/GenBank/DDBJ whole genome shotgun (WGS) entry which is preliminary data.</text>
</comment>
<proteinExistence type="predicted"/>
<organism evidence="1 2">
    <name type="scientific">Sphaerodactylus townsendi</name>
    <dbReference type="NCBI Taxonomy" id="933632"/>
    <lineage>
        <taxon>Eukaryota</taxon>
        <taxon>Metazoa</taxon>
        <taxon>Chordata</taxon>
        <taxon>Craniata</taxon>
        <taxon>Vertebrata</taxon>
        <taxon>Euteleostomi</taxon>
        <taxon>Lepidosauria</taxon>
        <taxon>Squamata</taxon>
        <taxon>Bifurcata</taxon>
        <taxon>Gekkota</taxon>
        <taxon>Sphaerodactylidae</taxon>
        <taxon>Sphaerodactylus</taxon>
    </lineage>
</organism>